<sequence length="414" mass="41964">TLSFQRGEARLDANTKLAHLNAGDGVPRGTIRITDRSGASSTVDLTQAMTVNDVLDAINSSMNVNVTASVDGDRLKLTDNTGMAGEMSVADVSGGGVAAALGLVGATADPELIGEQVNRLGDATLLSNLNDGNGIRTRTGSSDIRITDANGTNHDIDLSGLDSLGEMIQRINTTTGGAVTAGVGDDGVSLKLTDTTGGGGGLNVTARNNSKAGEDLGLLGSHAGEATGHRLVAGLNTKLTRNLNGGAGLDLGTIQLTNRQGAATDIDLTGADSIHDIIRRINDAGAGVTASLNDAGNGLKLTDTTGGSGTLAVADLTGQAAEQLNLVGSHDGRSADTGNLSFRFITEATRMDRLGVNRGQFTLTDSAGNSATVDLTQGDEQTLGDVINEINSRGLAIHARINDTGDGLLLEDTG</sequence>
<keyword evidence="3" id="KW-0969">Cilium</keyword>
<dbReference type="EMBL" id="JBGUBD010000031">
    <property type="protein sequence ID" value="MFA9480488.1"/>
    <property type="molecule type" value="Genomic_DNA"/>
</dbReference>
<organism evidence="3 4">
    <name type="scientific">Natronomicrosphaera hydrolytica</name>
    <dbReference type="NCBI Taxonomy" id="3242702"/>
    <lineage>
        <taxon>Bacteria</taxon>
        <taxon>Pseudomonadati</taxon>
        <taxon>Planctomycetota</taxon>
        <taxon>Phycisphaerae</taxon>
        <taxon>Phycisphaerales</taxon>
        <taxon>Phycisphaeraceae</taxon>
        <taxon>Natronomicrosphaera</taxon>
    </lineage>
</organism>
<keyword evidence="3" id="KW-0282">Flagellum</keyword>
<keyword evidence="4" id="KW-1185">Reference proteome</keyword>
<keyword evidence="2" id="KW-0975">Bacterial flagellum</keyword>
<dbReference type="Pfam" id="PF07196">
    <property type="entry name" value="Flagellin_IN"/>
    <property type="match status" value="1"/>
</dbReference>
<evidence type="ECO:0000313" key="4">
    <source>
        <dbReference type="Proteomes" id="UP001575105"/>
    </source>
</evidence>
<evidence type="ECO:0000313" key="3">
    <source>
        <dbReference type="EMBL" id="MFA9480488.1"/>
    </source>
</evidence>
<name>A0ABV4UCV0_9BACT</name>
<dbReference type="InterPro" id="IPR010810">
    <property type="entry name" value="Flagellin_hook_IN_motif"/>
</dbReference>
<comment type="caution">
    <text evidence="3">The sequence shown here is derived from an EMBL/GenBank/DDBJ whole genome shotgun (WGS) entry which is preliminary data.</text>
</comment>
<keyword evidence="3" id="KW-0966">Cell projection</keyword>
<protein>
    <submittedName>
        <fullName evidence="3">Flagellin hook IN motif-containing protein</fullName>
    </submittedName>
</protein>
<evidence type="ECO:0000256" key="2">
    <source>
        <dbReference type="ARBA" id="ARBA00023143"/>
    </source>
</evidence>
<dbReference type="PANTHER" id="PTHR30288:SF0">
    <property type="entry name" value="FLAGELLAR HOOK-ASSOCIATED PROTEIN 2"/>
    <property type="match status" value="1"/>
</dbReference>
<accession>A0ABV4UCV0</accession>
<gene>
    <name evidence="3" type="ORF">ACERK3_19650</name>
</gene>
<dbReference type="InterPro" id="IPR040026">
    <property type="entry name" value="FliD"/>
</dbReference>
<comment type="subcellular location">
    <subcellularLocation>
        <location evidence="1">Bacterial flagellum</location>
    </subcellularLocation>
</comment>
<reference evidence="3 4" key="1">
    <citation type="submission" date="2024-08" db="EMBL/GenBank/DDBJ databases">
        <title>Whole-genome sequencing of halo(alkali)philic microorganisms from hypersaline lakes.</title>
        <authorList>
            <person name="Sorokin D.Y."/>
            <person name="Merkel A.Y."/>
            <person name="Messina E."/>
            <person name="Yakimov M."/>
        </authorList>
    </citation>
    <scope>NUCLEOTIDE SEQUENCE [LARGE SCALE GENOMIC DNA]</scope>
    <source>
        <strain evidence="3 4">AB-hyl4</strain>
    </source>
</reference>
<feature type="non-terminal residue" evidence="3">
    <location>
        <position position="1"/>
    </location>
</feature>
<feature type="non-terminal residue" evidence="3">
    <location>
        <position position="414"/>
    </location>
</feature>
<dbReference type="RefSeq" id="WP_425347407.1">
    <property type="nucleotide sequence ID" value="NZ_JBGUBD010000031.1"/>
</dbReference>
<dbReference type="PANTHER" id="PTHR30288">
    <property type="entry name" value="FLAGELLAR CAP/ASSEMBLY PROTEIN FLID"/>
    <property type="match status" value="1"/>
</dbReference>
<proteinExistence type="predicted"/>
<dbReference type="Proteomes" id="UP001575105">
    <property type="component" value="Unassembled WGS sequence"/>
</dbReference>
<evidence type="ECO:0000256" key="1">
    <source>
        <dbReference type="ARBA" id="ARBA00004365"/>
    </source>
</evidence>